<evidence type="ECO:0000256" key="4">
    <source>
        <dbReference type="SAM" id="MobiDB-lite"/>
    </source>
</evidence>
<dbReference type="Gene3D" id="1.10.8.60">
    <property type="match status" value="1"/>
</dbReference>
<evidence type="ECO:0000259" key="5">
    <source>
        <dbReference type="Pfam" id="PF00004"/>
    </source>
</evidence>
<organism evidence="6">
    <name type="scientific">Dickeya oryzae</name>
    <dbReference type="NCBI Taxonomy" id="1240404"/>
    <lineage>
        <taxon>Bacteria</taxon>
        <taxon>Pseudomonadati</taxon>
        <taxon>Pseudomonadota</taxon>
        <taxon>Gammaproteobacteria</taxon>
        <taxon>Enterobacterales</taxon>
        <taxon>Pectobacteriaceae</taxon>
        <taxon>Dickeya</taxon>
    </lineage>
</organism>
<dbReference type="PANTHER" id="PTHR42960">
    <property type="entry name" value="YCF46 PROTEIN"/>
    <property type="match status" value="1"/>
</dbReference>
<keyword evidence="2" id="KW-0067">ATP-binding</keyword>
<accession>A0AB39IJ07</accession>
<dbReference type="EMBL" id="CP162411">
    <property type="protein sequence ID" value="XDL15246.1"/>
    <property type="molecule type" value="Genomic_DNA"/>
</dbReference>
<feature type="coiled-coil region" evidence="3">
    <location>
        <begin position="1198"/>
        <end position="1232"/>
    </location>
</feature>
<keyword evidence="1" id="KW-0547">Nucleotide-binding</keyword>
<proteinExistence type="predicted"/>
<dbReference type="InterPro" id="IPR011989">
    <property type="entry name" value="ARM-like"/>
</dbReference>
<dbReference type="PANTHER" id="PTHR42960:SF1">
    <property type="entry name" value="YCF46 PROTEIN"/>
    <property type="match status" value="1"/>
</dbReference>
<protein>
    <submittedName>
        <fullName evidence="6">AAA family ATPase</fullName>
    </submittedName>
</protein>
<dbReference type="SUPFAM" id="SSF52540">
    <property type="entry name" value="P-loop containing nucleoside triphosphate hydrolases"/>
    <property type="match status" value="1"/>
</dbReference>
<feature type="region of interest" description="Disordered" evidence="4">
    <location>
        <begin position="860"/>
        <end position="881"/>
    </location>
</feature>
<dbReference type="InterPro" id="IPR052381">
    <property type="entry name" value="AAA_domain_protein"/>
</dbReference>
<dbReference type="GO" id="GO:0016887">
    <property type="term" value="F:ATP hydrolysis activity"/>
    <property type="evidence" value="ECO:0007669"/>
    <property type="project" value="InterPro"/>
</dbReference>
<dbReference type="InterPro" id="IPR003959">
    <property type="entry name" value="ATPase_AAA_core"/>
</dbReference>
<reference evidence="6" key="1">
    <citation type="submission" date="2024-07" db="EMBL/GenBank/DDBJ databases">
        <authorList>
            <person name="Pedron J."/>
        </authorList>
    </citation>
    <scope>NUCLEOTIDE SEQUENCE</scope>
    <source>
        <strain evidence="6">A642-S2-A17</strain>
    </source>
</reference>
<evidence type="ECO:0000256" key="3">
    <source>
        <dbReference type="SAM" id="Coils"/>
    </source>
</evidence>
<evidence type="ECO:0000256" key="1">
    <source>
        <dbReference type="ARBA" id="ARBA00022741"/>
    </source>
</evidence>
<name>A0AB39IJ07_9GAMM</name>
<sequence length="1285" mass="141579">MAENDVINEQIRTTPAPLDLIDEGRQEQLADDMSVAWRDVGGDPQATAQLLRQFTKQASHAPDDSPVVWLQAQFRQHAELWPNDDALTHDANEIVETVKRQQELKASLKATRQKGKSRDNWLGKEMQHSARRHGVLSSGDYAQSIDNALTHANDLLRNTITRNDGQISMARNLDGFIAEVHHVNTFNINAKAAGSSARAELVVKPGKAFSKNSVDIQIKDGGGKVVRRYQAKYGADAGSTEKLFEHGDYRGQGSLVPEGHAAEMQRKAVESIDYEGVASTPLSKEEAVRQREKAHKEKQISEMDWHNADAITVGKQIGKTALMAAGLGVCFQGGRILARRLWNSLTGKENASAGEDVQEFVEDSLKTAGSTMLTVATSGALLVASRRGFLGSVMKNTPAGRIAMIGSVAVDNLKNLYDLAKGNISKEEALDRVANLFGLPLLRLDIGSLLGKYVGESEHNMRRALAMAETISPCVLWVDELEKAFVGIGSSNASEVTSRLLGYFLTWMQEKTSAVFVVATANNVTALPPELLRKGRFDDVFYVGFPYLAERKAILSIHLKAAWHTFTAEQQQQLAVLCRNFAGADIQNAVNDARESAFLAGVNIDYSRLCRALERTVPLRETLRDQVGQYEALFEKMKLKAASHIDGLSLAEMIRLADDTNPHERLRVAQAEECSEDLLEKLAKDSYAEVRHAVYSNPYCTARILSACIAPAETGEVHDKTSLALACVHHNAPTNLLLSLIQKNKLNDEILLQLAKKAHCVESVLDALLSRKNSALQQAVLRHANCPEAQREEYLYEQNDALRAAVALNPALTAAQQAVLLKDNKSVVRIALAKNPVLAEEVKQQLAQDNDSAVVDALEEAQKQPDAPAQESAGGGNDDSALLAQLDKGDVHALLALAERRNLSALVQRRFAQKVTNEAALATLAVNPKLTAETQQILASEGSPAVRDALASNSALVPTVQVYLYENGLKETQQSLMRNTALCEEVQLMAVEHKDRDVLAMLAQNTAVPENVCDMLLAMNQIRIDENLAANPNISQQVQQTLYSRSYKTSSGEHDECVKKQLCRNENLHETLFNKLASKTKYHDDLLCNSLISKFNFGKIGKAFSLKSRKIDMNSFITSIIRMVDTTFFVPEYMNNPGLPERLQAIIIENNKDKANYLSVIASNTGLVPSQQSILSQNIDLDVLLNLIRNPASTSRTIEAATQQIKRYTSIKDKLSERIKEKEKEFESKKIELAKQYQISSSGLIKNITTVNDLRENAIISLLKEELDWLYDFAKSVGVALTNSN</sequence>
<evidence type="ECO:0000313" key="6">
    <source>
        <dbReference type="EMBL" id="XDL15246.1"/>
    </source>
</evidence>
<feature type="domain" description="ATPase AAA-type core" evidence="5">
    <location>
        <begin position="433"/>
        <end position="544"/>
    </location>
</feature>
<keyword evidence="3" id="KW-0175">Coiled coil</keyword>
<dbReference type="Gene3D" id="3.40.50.300">
    <property type="entry name" value="P-loop containing nucleotide triphosphate hydrolases"/>
    <property type="match status" value="1"/>
</dbReference>
<dbReference type="RefSeq" id="WP_226102396.1">
    <property type="nucleotide sequence ID" value="NZ_CP162411.1"/>
</dbReference>
<dbReference type="Gene3D" id="1.25.10.10">
    <property type="entry name" value="Leucine-rich Repeat Variant"/>
    <property type="match status" value="1"/>
</dbReference>
<dbReference type="GO" id="GO:0005524">
    <property type="term" value="F:ATP binding"/>
    <property type="evidence" value="ECO:0007669"/>
    <property type="project" value="UniProtKB-KW"/>
</dbReference>
<dbReference type="Pfam" id="PF00004">
    <property type="entry name" value="AAA"/>
    <property type="match status" value="1"/>
</dbReference>
<evidence type="ECO:0000256" key="2">
    <source>
        <dbReference type="ARBA" id="ARBA00022840"/>
    </source>
</evidence>
<dbReference type="InterPro" id="IPR027417">
    <property type="entry name" value="P-loop_NTPase"/>
</dbReference>
<gene>
    <name evidence="6" type="ORF">LF923_0002990</name>
</gene>